<dbReference type="Pfam" id="PF17765">
    <property type="entry name" value="MLTR_LBD"/>
    <property type="match status" value="1"/>
</dbReference>
<evidence type="ECO:0000313" key="3">
    <source>
        <dbReference type="Proteomes" id="UP000305267"/>
    </source>
</evidence>
<dbReference type="InterPro" id="IPR010982">
    <property type="entry name" value="Lambda_DNA-bd_dom_sf"/>
</dbReference>
<dbReference type="InterPro" id="IPR001387">
    <property type="entry name" value="Cro/C1-type_HTH"/>
</dbReference>
<gene>
    <name evidence="2" type="ORF">FF100_25540</name>
</gene>
<comment type="caution">
    <text evidence="2">The sequence shown here is derived from an EMBL/GenBank/DDBJ whole genome shotgun (WGS) entry which is preliminary data.</text>
</comment>
<feature type="domain" description="HTH cro/C1-type" evidence="1">
    <location>
        <begin position="14"/>
        <end position="88"/>
    </location>
</feature>
<keyword evidence="3" id="KW-1185">Reference proteome</keyword>
<evidence type="ECO:0000259" key="1">
    <source>
        <dbReference type="SMART" id="SM00530"/>
    </source>
</evidence>
<organism evidence="2 3">
    <name type="scientific">Methylobacterium terricola</name>
    <dbReference type="NCBI Taxonomy" id="2583531"/>
    <lineage>
        <taxon>Bacteria</taxon>
        <taxon>Pseudomonadati</taxon>
        <taxon>Pseudomonadota</taxon>
        <taxon>Alphaproteobacteria</taxon>
        <taxon>Hyphomicrobiales</taxon>
        <taxon>Methylobacteriaceae</taxon>
        <taxon>Methylobacterium</taxon>
    </lineage>
</organism>
<dbReference type="Pfam" id="PF13560">
    <property type="entry name" value="HTH_31"/>
    <property type="match status" value="1"/>
</dbReference>
<dbReference type="Proteomes" id="UP000305267">
    <property type="component" value="Unassembled WGS sequence"/>
</dbReference>
<dbReference type="SUPFAM" id="SSF47413">
    <property type="entry name" value="lambda repressor-like DNA-binding domains"/>
    <property type="match status" value="1"/>
</dbReference>
<dbReference type="GO" id="GO:0003677">
    <property type="term" value="F:DNA binding"/>
    <property type="evidence" value="ECO:0007669"/>
    <property type="project" value="InterPro"/>
</dbReference>
<dbReference type="Gene3D" id="3.30.450.180">
    <property type="match status" value="1"/>
</dbReference>
<dbReference type="PANTHER" id="PTHR35010:SF2">
    <property type="entry name" value="BLL4672 PROTEIN"/>
    <property type="match status" value="1"/>
</dbReference>
<evidence type="ECO:0000313" key="2">
    <source>
        <dbReference type="EMBL" id="TNC09582.1"/>
    </source>
</evidence>
<dbReference type="OrthoDB" id="5346389at2"/>
<dbReference type="InterPro" id="IPR041413">
    <property type="entry name" value="MLTR_LBD"/>
</dbReference>
<name>A0A5C4LDF2_9HYPH</name>
<dbReference type="Gene3D" id="1.10.260.40">
    <property type="entry name" value="lambda repressor-like DNA-binding domains"/>
    <property type="match status" value="1"/>
</dbReference>
<reference evidence="2 3" key="1">
    <citation type="submission" date="2019-06" db="EMBL/GenBank/DDBJ databases">
        <title>Genome of Methylobacterium sp. 17Sr1-39.</title>
        <authorList>
            <person name="Seo T."/>
        </authorList>
    </citation>
    <scope>NUCLEOTIDE SEQUENCE [LARGE SCALE GENOMIC DNA]</scope>
    <source>
        <strain evidence="2 3">17Sr1-39</strain>
    </source>
</reference>
<dbReference type="RefSeq" id="WP_139038588.1">
    <property type="nucleotide sequence ID" value="NZ_VDDA01000016.1"/>
</dbReference>
<sequence length="263" mass="29500">MSLPVDQRRLLGAFLRARREALAPAAIGQPPGAQGRRRTPGLRREEVAQLSGLSTTWYTWVEQGRDIALSAAALARLADGLRLNPAERAYLFELTRRRDPSAPAAVPDSAAAPPDLLDTLGALSVPAYLLDRLWRARGWNDAAGRLFAPWFDGGEPCLLRFVFLHAAARRFIVDWEERARRLLAEFRADTGHNPDDPAMVDLVRELRRSSPDFAMFWNDHAVLAREGGLRSFDHPEDGRLRYEQVTFVPATQPDHKLVVLLPR</sequence>
<dbReference type="AlphaFoldDB" id="A0A5C4LDF2"/>
<dbReference type="PANTHER" id="PTHR35010">
    <property type="entry name" value="BLL4672 PROTEIN-RELATED"/>
    <property type="match status" value="1"/>
</dbReference>
<dbReference type="SMART" id="SM00530">
    <property type="entry name" value="HTH_XRE"/>
    <property type="match status" value="1"/>
</dbReference>
<dbReference type="EMBL" id="VDDA01000016">
    <property type="protein sequence ID" value="TNC09582.1"/>
    <property type="molecule type" value="Genomic_DNA"/>
</dbReference>
<protein>
    <submittedName>
        <fullName evidence="2">Helix-turn-helix domain-containing protein</fullName>
    </submittedName>
</protein>
<accession>A0A5C4LDF2</accession>
<proteinExistence type="predicted"/>